<sequence>MTDIASASHGKLDLGRVVRDTLAVTGKRPGFVLGLSALLAGVPSFLGGLLTGRHLHSPSDIFFSGFGLLHMVVMLFATSFLAASLYSLSLSELEGETPTPQEVFRRGGQMFLPLLGLNILFFLGVLAGMILLVVPGVILALMWCVSGPALMAEQAGITESFRRSTDLTRGHRWMLFAVFLLFFIAQAFVQSVLGAVGLAASFGSLDIFSVPRVFGSALIATATTALAYPGVTAIYLQLKELNAAAP</sequence>
<keyword evidence="3" id="KW-1185">Reference proteome</keyword>
<dbReference type="EMBL" id="QFYQ01000001">
    <property type="protein sequence ID" value="RAK53480.1"/>
    <property type="molecule type" value="Genomic_DNA"/>
</dbReference>
<reference evidence="3" key="1">
    <citation type="submission" date="2018-05" db="EMBL/GenBank/DDBJ databases">
        <authorList>
            <person name="Li X."/>
        </authorList>
    </citation>
    <scope>NUCLEOTIDE SEQUENCE [LARGE SCALE GENOMIC DNA]</scope>
    <source>
        <strain evidence="3">LX32</strain>
    </source>
</reference>
<evidence type="ECO:0000313" key="2">
    <source>
        <dbReference type="EMBL" id="RAK53480.1"/>
    </source>
</evidence>
<accession>A0A328AFH9</accession>
<name>A0A328AFH9_9CAUL</name>
<feature type="transmembrane region" description="Helical" evidence="1">
    <location>
        <begin position="62"/>
        <end position="86"/>
    </location>
</feature>
<proteinExistence type="predicted"/>
<dbReference type="OrthoDB" id="7472950at2"/>
<feature type="transmembrane region" description="Helical" evidence="1">
    <location>
        <begin position="119"/>
        <end position="152"/>
    </location>
</feature>
<protein>
    <recommendedName>
        <fullName evidence="4">Glycerophosphoryl diester phosphodiesterase membrane domain-containing protein</fullName>
    </recommendedName>
</protein>
<feature type="transmembrane region" description="Helical" evidence="1">
    <location>
        <begin position="31"/>
        <end position="50"/>
    </location>
</feature>
<comment type="caution">
    <text evidence="2">The sequence shown here is derived from an EMBL/GenBank/DDBJ whole genome shotgun (WGS) entry which is preliminary data.</text>
</comment>
<dbReference type="AlphaFoldDB" id="A0A328AFH9"/>
<dbReference type="RefSeq" id="WP_111527232.1">
    <property type="nucleotide sequence ID" value="NZ_JBHRSG010000005.1"/>
</dbReference>
<evidence type="ECO:0000256" key="1">
    <source>
        <dbReference type="SAM" id="Phobius"/>
    </source>
</evidence>
<keyword evidence="1" id="KW-0472">Membrane</keyword>
<dbReference type="Proteomes" id="UP000249254">
    <property type="component" value="Unassembled WGS sequence"/>
</dbReference>
<feature type="transmembrane region" description="Helical" evidence="1">
    <location>
        <begin position="173"/>
        <end position="193"/>
    </location>
</feature>
<keyword evidence="1" id="KW-0812">Transmembrane</keyword>
<gene>
    <name evidence="2" type="ORF">DJ017_02545</name>
</gene>
<evidence type="ECO:0000313" key="3">
    <source>
        <dbReference type="Proteomes" id="UP000249254"/>
    </source>
</evidence>
<feature type="transmembrane region" description="Helical" evidence="1">
    <location>
        <begin position="213"/>
        <end position="236"/>
    </location>
</feature>
<organism evidence="2 3">
    <name type="scientific">Phenylobacterium soli</name>
    <dbReference type="NCBI Taxonomy" id="2170551"/>
    <lineage>
        <taxon>Bacteria</taxon>
        <taxon>Pseudomonadati</taxon>
        <taxon>Pseudomonadota</taxon>
        <taxon>Alphaproteobacteria</taxon>
        <taxon>Caulobacterales</taxon>
        <taxon>Caulobacteraceae</taxon>
        <taxon>Phenylobacterium</taxon>
    </lineage>
</organism>
<evidence type="ECO:0008006" key="4">
    <source>
        <dbReference type="Google" id="ProtNLM"/>
    </source>
</evidence>
<keyword evidence="1" id="KW-1133">Transmembrane helix</keyword>